<reference evidence="2 3" key="1">
    <citation type="submission" date="2014-05" db="EMBL/GenBank/DDBJ databases">
        <title>Cellulosimicrobium funkei U11 genome.</title>
        <authorList>
            <person name="Hu C."/>
            <person name="Gong Y."/>
            <person name="Wan W."/>
            <person name="Jiang M."/>
        </authorList>
    </citation>
    <scope>NUCLEOTIDE SEQUENCE [LARGE SCALE GENOMIC DNA]</scope>
    <source>
        <strain evidence="2 3">U11</strain>
    </source>
</reference>
<dbReference type="EMBL" id="JNBQ01000004">
    <property type="protein sequence ID" value="KLN35456.1"/>
    <property type="molecule type" value="Genomic_DNA"/>
</dbReference>
<feature type="compositionally biased region" description="Low complexity" evidence="1">
    <location>
        <begin position="182"/>
        <end position="194"/>
    </location>
</feature>
<dbReference type="AlphaFoldDB" id="A0A0H2KPH2"/>
<comment type="caution">
    <text evidence="2">The sequence shown here is derived from an EMBL/GenBank/DDBJ whole genome shotgun (WGS) entry which is preliminary data.</text>
</comment>
<evidence type="ECO:0000313" key="2">
    <source>
        <dbReference type="EMBL" id="KLN35456.1"/>
    </source>
</evidence>
<gene>
    <name evidence="2" type="ORF">FB00_06695</name>
</gene>
<evidence type="ECO:0000256" key="1">
    <source>
        <dbReference type="SAM" id="MobiDB-lite"/>
    </source>
</evidence>
<evidence type="ECO:0000313" key="3">
    <source>
        <dbReference type="Proteomes" id="UP000035265"/>
    </source>
</evidence>
<feature type="region of interest" description="Disordered" evidence="1">
    <location>
        <begin position="125"/>
        <end position="236"/>
    </location>
</feature>
<keyword evidence="3" id="KW-1185">Reference proteome</keyword>
<accession>A0A0H2KPH2</accession>
<feature type="compositionally biased region" description="Basic and acidic residues" evidence="1">
    <location>
        <begin position="61"/>
        <end position="76"/>
    </location>
</feature>
<dbReference type="PATRIC" id="fig|264251.5.peg.1366"/>
<feature type="compositionally biased region" description="Basic and acidic residues" evidence="1">
    <location>
        <begin position="223"/>
        <end position="236"/>
    </location>
</feature>
<dbReference type="STRING" id="264251.FB00_06695"/>
<feature type="region of interest" description="Disordered" evidence="1">
    <location>
        <begin position="1"/>
        <end position="85"/>
    </location>
</feature>
<feature type="compositionally biased region" description="Basic and acidic residues" evidence="1">
    <location>
        <begin position="1"/>
        <end position="23"/>
    </location>
</feature>
<organism evidence="2 3">
    <name type="scientific">Cellulosimicrobium funkei</name>
    <dbReference type="NCBI Taxonomy" id="264251"/>
    <lineage>
        <taxon>Bacteria</taxon>
        <taxon>Bacillati</taxon>
        <taxon>Actinomycetota</taxon>
        <taxon>Actinomycetes</taxon>
        <taxon>Micrococcales</taxon>
        <taxon>Promicromonosporaceae</taxon>
        <taxon>Cellulosimicrobium</taxon>
    </lineage>
</organism>
<protein>
    <submittedName>
        <fullName evidence="2">Uncharacterized protein</fullName>
    </submittedName>
</protein>
<dbReference type="Proteomes" id="UP000035265">
    <property type="component" value="Unassembled WGS sequence"/>
</dbReference>
<proteinExistence type="predicted"/>
<name>A0A0H2KPH2_9MICO</name>
<sequence length="236" mass="25205">MRREVGEPRPDGVDRPPARERGPSHGLQRRRPARACAAQHREVPVAGVPPDDRPALQVGDVAERDGQRRDLGDHRATPRAGPTVAGVRRVVRRAVGSGPTVAPAVVLAVVRGGAGRTCEAREVVLPDPVGQGGQPRRRRRAQAGPLRDVAGRGHDPAKAVVSGPGCSRAGRAAVVGRGGSAGEASCDSPRGSAARTRRRGARRRPDPGALHRERRFGTTAQDEPPRGRRRDERRER</sequence>